<gene>
    <name evidence="1" type="ORF">CcrPW_gp311</name>
</gene>
<evidence type="ECO:0000313" key="1">
    <source>
        <dbReference type="EMBL" id="AXQ68850.1"/>
    </source>
</evidence>
<proteinExistence type="predicted"/>
<name>A0A385EB18_9CAUD</name>
<sequence length="183" mass="20653">MKYHNLFLGIDYDDAYRAVTVTLRDGAEVRFETGDPPADFAKAVEYARGECLHIGCNVMTSSSLDGFVFDVPGWKYDDDDMLVRDPSDHIASLAEVMSGCPMEWEGKLEDGTHFYARYRDGRFRVGFGETDIQAVDRAVSSDKGYTAQIGERLEGFLTWAEALPHFNQALLKRVGYDVRQDDE</sequence>
<reference evidence="1 2" key="2">
    <citation type="submission" date="2018-09" db="EMBL/GenBank/DDBJ databases">
        <title>Giant CbK-like Caulobacter bacteriophages have genetically divergent genomes.</title>
        <authorList>
            <person name="Wilson K."/>
            <person name="Ely B."/>
        </authorList>
    </citation>
    <scope>NUCLEOTIDE SEQUENCE [LARGE SCALE GENOMIC DNA]</scope>
</reference>
<accession>A0A385EB18</accession>
<protein>
    <submittedName>
        <fullName evidence="1">Uncharacterized protein</fullName>
    </submittedName>
</protein>
<evidence type="ECO:0000313" key="2">
    <source>
        <dbReference type="Proteomes" id="UP000259026"/>
    </source>
</evidence>
<dbReference type="Proteomes" id="UP000259026">
    <property type="component" value="Segment"/>
</dbReference>
<keyword evidence="2" id="KW-1185">Reference proteome</keyword>
<reference evidence="2" key="1">
    <citation type="submission" date="2018-07" db="EMBL/GenBank/DDBJ databases">
        <title>Giant CbK-like Caulobacter bacteriophages have genetically divergent genomes.</title>
        <authorList>
            <person name="Wilson K.M."/>
            <person name="Ely B."/>
        </authorList>
    </citation>
    <scope>NUCLEOTIDE SEQUENCE [LARGE SCALE GENOMIC DNA]</scope>
</reference>
<dbReference type="EMBL" id="MH588545">
    <property type="protein sequence ID" value="AXQ68850.1"/>
    <property type="molecule type" value="Genomic_DNA"/>
</dbReference>
<organism evidence="1 2">
    <name type="scientific">Caulobacter phage CcrPW</name>
    <dbReference type="NCBI Taxonomy" id="2283271"/>
    <lineage>
        <taxon>Viruses</taxon>
        <taxon>Duplodnaviria</taxon>
        <taxon>Heunggongvirae</taxon>
        <taxon>Uroviricota</taxon>
        <taxon>Caudoviricetes</taxon>
        <taxon>Jeanschmidtviridae</taxon>
        <taxon>Colossusvirus</taxon>
        <taxon>Colossusvirus PW</taxon>
    </lineage>
</organism>